<dbReference type="Proteomes" id="UP000789920">
    <property type="component" value="Unassembled WGS sequence"/>
</dbReference>
<proteinExistence type="predicted"/>
<gene>
    <name evidence="1" type="ORF">RPERSI_LOCUS22866</name>
</gene>
<organism evidence="1 2">
    <name type="scientific">Racocetra persica</name>
    <dbReference type="NCBI Taxonomy" id="160502"/>
    <lineage>
        <taxon>Eukaryota</taxon>
        <taxon>Fungi</taxon>
        <taxon>Fungi incertae sedis</taxon>
        <taxon>Mucoromycota</taxon>
        <taxon>Glomeromycotina</taxon>
        <taxon>Glomeromycetes</taxon>
        <taxon>Diversisporales</taxon>
        <taxon>Gigasporaceae</taxon>
        <taxon>Racocetra</taxon>
    </lineage>
</organism>
<protein>
    <submittedName>
        <fullName evidence="1">20041_t:CDS:1</fullName>
    </submittedName>
</protein>
<feature type="non-terminal residue" evidence="1">
    <location>
        <position position="1"/>
    </location>
</feature>
<sequence>KAFQALKNHLITSPVLRHPDFSRPFYLHTNTSILGLGAVLVRLDKDNKEYVIAYASRSINRAEQNYSISELEYLAIMWVVEYFHQYLELKPFFLITDHSSL</sequence>
<reference evidence="1" key="1">
    <citation type="submission" date="2021-06" db="EMBL/GenBank/DDBJ databases">
        <authorList>
            <person name="Kallberg Y."/>
            <person name="Tangrot J."/>
            <person name="Rosling A."/>
        </authorList>
    </citation>
    <scope>NUCLEOTIDE SEQUENCE</scope>
    <source>
        <strain evidence="1">MA461A</strain>
    </source>
</reference>
<name>A0ACA9RU92_9GLOM</name>
<keyword evidence="2" id="KW-1185">Reference proteome</keyword>
<comment type="caution">
    <text evidence="1">The sequence shown here is derived from an EMBL/GenBank/DDBJ whole genome shotgun (WGS) entry which is preliminary data.</text>
</comment>
<evidence type="ECO:0000313" key="1">
    <source>
        <dbReference type="EMBL" id="CAG8809464.1"/>
    </source>
</evidence>
<dbReference type="EMBL" id="CAJVQC010070162">
    <property type="protein sequence ID" value="CAG8809464.1"/>
    <property type="molecule type" value="Genomic_DNA"/>
</dbReference>
<evidence type="ECO:0000313" key="2">
    <source>
        <dbReference type="Proteomes" id="UP000789920"/>
    </source>
</evidence>
<accession>A0ACA9RU92</accession>